<dbReference type="InterPro" id="IPR041658">
    <property type="entry name" value="AAA_lid_11"/>
</dbReference>
<protein>
    <recommendedName>
        <fullName evidence="11">Dynein heavy chain</fullName>
    </recommendedName>
</protein>
<dbReference type="Gene3D" id="6.10.140.1060">
    <property type="match status" value="1"/>
</dbReference>
<feature type="domain" description="Dynein heavy chain AAA module D4" evidence="5">
    <location>
        <begin position="253"/>
        <end position="317"/>
    </location>
</feature>
<dbReference type="InterPro" id="IPR027417">
    <property type="entry name" value="P-loop_NTPase"/>
</dbReference>
<dbReference type="Gene3D" id="3.40.50.300">
    <property type="entry name" value="P-loop containing nucleotide triphosphate hydrolases"/>
    <property type="match status" value="4"/>
</dbReference>
<dbReference type="InterPro" id="IPR041228">
    <property type="entry name" value="Dynein_C"/>
</dbReference>
<dbReference type="Proteomes" id="UP001153148">
    <property type="component" value="Unassembled WGS sequence"/>
</dbReference>
<evidence type="ECO:0000259" key="4">
    <source>
        <dbReference type="Pfam" id="PF12777"/>
    </source>
</evidence>
<dbReference type="Pfam" id="PF18198">
    <property type="entry name" value="AAA_lid_11"/>
    <property type="match status" value="1"/>
</dbReference>
<evidence type="ECO:0000259" key="3">
    <source>
        <dbReference type="Pfam" id="PF03028"/>
    </source>
</evidence>
<gene>
    <name evidence="9" type="ORF">TPAB3V08_LOCUS503</name>
</gene>
<dbReference type="Gene3D" id="1.10.8.1220">
    <property type="match status" value="1"/>
</dbReference>
<dbReference type="Pfam" id="PF18199">
    <property type="entry name" value="Dynein_C"/>
    <property type="match status" value="1"/>
</dbReference>
<evidence type="ECO:0000259" key="7">
    <source>
        <dbReference type="Pfam" id="PF18198"/>
    </source>
</evidence>
<dbReference type="InterPro" id="IPR024317">
    <property type="entry name" value="Dynein_heavy_chain_D4_dom"/>
</dbReference>
<evidence type="ECO:0008006" key="11">
    <source>
        <dbReference type="Google" id="ProtNLM"/>
    </source>
</evidence>
<dbReference type="Pfam" id="PF12780">
    <property type="entry name" value="AAA_8"/>
    <property type="match status" value="2"/>
</dbReference>
<evidence type="ECO:0000313" key="10">
    <source>
        <dbReference type="Proteomes" id="UP001153148"/>
    </source>
</evidence>
<dbReference type="InterPro" id="IPR026983">
    <property type="entry name" value="DHC"/>
</dbReference>
<feature type="domain" description="Dynein heavy chain region D6 P-loop" evidence="3">
    <location>
        <begin position="1256"/>
        <end position="1370"/>
    </location>
</feature>
<name>A0ABN7NG22_TIMPD</name>
<feature type="coiled-coil region" evidence="2">
    <location>
        <begin position="655"/>
        <end position="706"/>
    </location>
</feature>
<dbReference type="InterPro" id="IPR035706">
    <property type="entry name" value="AAA_9"/>
</dbReference>
<dbReference type="Gene3D" id="1.20.1270.280">
    <property type="match status" value="1"/>
</dbReference>
<feature type="domain" description="Dynein heavy chain AAA lid" evidence="7">
    <location>
        <begin position="1402"/>
        <end position="1542"/>
    </location>
</feature>
<dbReference type="Pfam" id="PF12781">
    <property type="entry name" value="AAA_9"/>
    <property type="match status" value="1"/>
</dbReference>
<evidence type="ECO:0000256" key="2">
    <source>
        <dbReference type="SAM" id="Coils"/>
    </source>
</evidence>
<feature type="domain" description="Dynein heavy chain C-terminal" evidence="8">
    <location>
        <begin position="1549"/>
        <end position="1803"/>
    </location>
</feature>
<evidence type="ECO:0000256" key="1">
    <source>
        <dbReference type="ARBA" id="ARBA00008887"/>
    </source>
</evidence>
<dbReference type="Gene3D" id="3.10.490.20">
    <property type="match status" value="1"/>
</dbReference>
<evidence type="ECO:0000259" key="8">
    <source>
        <dbReference type="Pfam" id="PF18199"/>
    </source>
</evidence>
<dbReference type="EMBL" id="CAJPIN010000388">
    <property type="protein sequence ID" value="CAG2053448.1"/>
    <property type="molecule type" value="Genomic_DNA"/>
</dbReference>
<dbReference type="Gene3D" id="1.10.8.720">
    <property type="entry name" value="Region D6 of dynein motor"/>
    <property type="match status" value="1"/>
</dbReference>
<evidence type="ECO:0000313" key="9">
    <source>
        <dbReference type="EMBL" id="CAG2053448.1"/>
    </source>
</evidence>
<sequence length="1840" mass="209613">MKEVCTRAFGRPVLSFPPEPKVITSPPVLLFGDFMNTGAARQDRIYEEIRDTEKLRHVMQDYLEDYNMMTSKEMKLIFFMDAMEHTTRLARILRSERSNGLLVGVGGMGKQSLTRLGAHLCGYKCFQIELTRAYDHSAFHEDLRKLYFNAGAKNEDTTFLFTDTQIVQEEFLEDINNILNSGEVPNLFESDEYEKVINSLRPSAKEVGIAESNRDAIFDYFISRVRSKLHLVICMSPVGDAFSYEPGFFGTVLELREVPNLFESDEYEKVINSLRPSAKEVGIAESNRDAIFDYFISRVRSKLHLVICMSPCRRCFQEALLSVAENSLKVVGGSEVIEKLARICVTIHESVSKMTVRFYEEMRRHYYTTPSSYLELLKLYLEKLSLRKEKVTKKKDRISNGLQEVALCVPYCPLISTNRMKPRSGDWAVTMNFLKEAAIPSLAIDSNKLYETYAVVDTMKESMTALEPQLQKQSADTARLMKHLVKEQAQADKVRQVVVADEAVVKVKAEETQFIADDAQRDLDAALPAMEAATKALEALNKNDINELKVFNKPPPLVKFVMESVCLLLGTKYDLTDWPTAKTVLGDTNFLKKLQDYEKDKISEAMLKKLKEYVDHPDFIPDKVATQSKVCKSICMWVRAIDCYAKVFRVVQPKRKRLEQAERELTEVMAVLREKQQKLAEVEKQIAELEASYDRSVAAKKELEDNLELTANRLVRAGRLTSALEDEQVLWEKSVKELSQDMVTMMGDVLVAAASVAYLGAFTSNYRDDLISLWLSQCRELALPTSHKYSLINILADQFEIREWNTYGLPRDNVSTENGILVMHAGRWPLMIDPQEQANRWIRQMEAKDALNIVKLTDGNLMRILERSIRLGLPVLLEEVGEFLDPTLRPVLLKQTFTQGGRLLIRLGDSDVDYDDKFRLYLTTKLSNPHYLPEICIQVTIVNFTVTPSGLEDQLLSDVVRLERPDLEKQRSELIMRINNDKNQLENIEDKILRMLFASEGNILDNEELIDTLNESKETAAIIEDRLIEAEATEENISIAREKYRVVATRGSVLYFVVAELGNIDPMYQYSLKYFSQVFNMVIETTEKSPDLEVRLSTLIQEITLSMYTNVSRGLFERHKLVFSFMVCANILKHSGDIKEAQWNFLLRGPITTKQSLLKKPDVPALSDATWLAVCYLNNNFKSFQGLAGDAVDKILVSIGDFEQLNNANGWYDLFQATVLFYGRGWYDWFIKHKFKGGTEDTYTPSPLRYQDMSIMTPLVFVLSTGSDPFGGFQRFALEMGFKERVQSISLGQGQGPVAEKMIKLGANRGDWVFLQNCHLAVSWMLPMERLIQTMAETPDKIHSDFRLFLSSMPSRSFPVSVLQNSVKVTNEPPLGLRANIRRAFTELEEDFFEDHPLSGDWRRMVFGICFFHGVIQERKKFGPLGWNITYEFNDSDRECALNTMKMFCTGHDIPWDALEYITGEITYGGRVTDYWDLRCLKTILKCFFAPHTLKSGYMYSTSQSYYCPEAPGLQSLDQYREFIDQLPLIEGPDIFGMHENANIAFQYKETQAVIGTIVEVQPRESGGTEGRSTDDIVFDLADDILRKLPELIDPENTLPPLLRLDSKGRLPSLSTVVLQEADRYNKLLVIIHASLDNLQKAIRGFVVMSEALEEVFKACLNNQVPKMWSSVSYPSLKSLGSWIQDLLLRLDFIETWLQHGPPVSYWLSGFFFPQGFLTGTLQTHARKYDLPIDELIFDFKMGTVVLEQNLIRAKHLELQGEAPELYSGLDAPPDGVLVHGLFLDAARWDFAGGKLADPNPGNRIFHRGNDPTWKVYAPTQGSPTPTGRSLIACAGKSHH</sequence>
<evidence type="ECO:0000259" key="5">
    <source>
        <dbReference type="Pfam" id="PF12780"/>
    </source>
</evidence>
<dbReference type="InterPro" id="IPR042219">
    <property type="entry name" value="AAA_lid_11_sf"/>
</dbReference>
<keyword evidence="10" id="KW-1185">Reference proteome</keyword>
<dbReference type="Pfam" id="PF12777">
    <property type="entry name" value="MT"/>
    <property type="match status" value="1"/>
</dbReference>
<feature type="coiled-coil region" evidence="2">
    <location>
        <begin position="971"/>
        <end position="1033"/>
    </location>
</feature>
<feature type="domain" description="Dynein heavy chain AAA module D4" evidence="5">
    <location>
        <begin position="74"/>
        <end position="242"/>
    </location>
</feature>
<reference evidence="9" key="1">
    <citation type="submission" date="2021-03" db="EMBL/GenBank/DDBJ databases">
        <authorList>
            <person name="Tran Van P."/>
        </authorList>
    </citation>
    <scope>NUCLEOTIDE SEQUENCE</scope>
</reference>
<comment type="similarity">
    <text evidence="1">Belongs to the dynein heavy chain family.</text>
</comment>
<dbReference type="Pfam" id="PF03028">
    <property type="entry name" value="Dynein_heavy"/>
    <property type="match status" value="1"/>
</dbReference>
<dbReference type="SUPFAM" id="SSF52540">
    <property type="entry name" value="P-loop containing nucleoside triphosphate hydrolases"/>
    <property type="match status" value="1"/>
</dbReference>
<comment type="caution">
    <text evidence="9">The sequence shown here is derived from an EMBL/GenBank/DDBJ whole genome shotgun (WGS) entry which is preliminary data.</text>
</comment>
<feature type="domain" description="Dynein heavy chain ATP-binding dynein motor region" evidence="6">
    <location>
        <begin position="802"/>
        <end position="1022"/>
    </location>
</feature>
<organism evidence="9 10">
    <name type="scientific">Timema podura</name>
    <name type="common">Walking stick</name>
    <dbReference type="NCBI Taxonomy" id="61482"/>
    <lineage>
        <taxon>Eukaryota</taxon>
        <taxon>Metazoa</taxon>
        <taxon>Ecdysozoa</taxon>
        <taxon>Arthropoda</taxon>
        <taxon>Hexapoda</taxon>
        <taxon>Insecta</taxon>
        <taxon>Pterygota</taxon>
        <taxon>Neoptera</taxon>
        <taxon>Polyneoptera</taxon>
        <taxon>Phasmatodea</taxon>
        <taxon>Timematodea</taxon>
        <taxon>Timematoidea</taxon>
        <taxon>Timematidae</taxon>
        <taxon>Timema</taxon>
    </lineage>
</organism>
<evidence type="ECO:0000259" key="6">
    <source>
        <dbReference type="Pfam" id="PF12781"/>
    </source>
</evidence>
<accession>A0ABN7NG22</accession>
<dbReference type="PANTHER" id="PTHR22878">
    <property type="entry name" value="DYNEIN HEAVY CHAIN 6, AXONEMAL-LIKE-RELATED"/>
    <property type="match status" value="1"/>
</dbReference>
<dbReference type="PANTHER" id="PTHR22878:SF68">
    <property type="entry name" value="DYNEIN HEAVY CHAIN 6, AXONEMAL-LIKE"/>
    <property type="match status" value="1"/>
</dbReference>
<keyword evidence="2" id="KW-0175">Coiled coil</keyword>
<dbReference type="InterPro" id="IPR004273">
    <property type="entry name" value="Dynein_heavy_D6_P-loop"/>
</dbReference>
<proteinExistence type="inferred from homology"/>
<dbReference type="Gene3D" id="1.20.920.20">
    <property type="match status" value="2"/>
</dbReference>
<feature type="domain" description="Dynein heavy chain coiled coil stalk" evidence="4">
    <location>
        <begin position="448"/>
        <end position="772"/>
    </location>
</feature>
<dbReference type="InterPro" id="IPR024743">
    <property type="entry name" value="Dynein_HC_stalk"/>
</dbReference>
<dbReference type="InterPro" id="IPR043160">
    <property type="entry name" value="Dynein_C_barrel"/>
</dbReference>